<feature type="compositionally biased region" description="Basic and acidic residues" evidence="1">
    <location>
        <begin position="215"/>
        <end position="227"/>
    </location>
</feature>
<evidence type="ECO:0000313" key="2">
    <source>
        <dbReference type="EMBL" id="RVT54077.1"/>
    </source>
</evidence>
<comment type="caution">
    <text evidence="2">The sequence shown here is derived from an EMBL/GenBank/DDBJ whole genome shotgun (WGS) entry which is preliminary data.</text>
</comment>
<dbReference type="EMBL" id="SACT01000001">
    <property type="protein sequence ID" value="RVT54077.1"/>
    <property type="molecule type" value="Genomic_DNA"/>
</dbReference>
<feature type="compositionally biased region" description="Pro residues" evidence="1">
    <location>
        <begin position="68"/>
        <end position="77"/>
    </location>
</feature>
<dbReference type="AlphaFoldDB" id="A0A437K179"/>
<evidence type="ECO:0000256" key="1">
    <source>
        <dbReference type="SAM" id="MobiDB-lite"/>
    </source>
</evidence>
<feature type="compositionally biased region" description="Basic and acidic residues" evidence="1">
    <location>
        <begin position="194"/>
        <end position="206"/>
    </location>
</feature>
<dbReference type="Pfam" id="PF11748">
    <property type="entry name" value="DUF3306"/>
    <property type="match status" value="1"/>
</dbReference>
<dbReference type="Proteomes" id="UP000288178">
    <property type="component" value="Unassembled WGS sequence"/>
</dbReference>
<protein>
    <submittedName>
        <fullName evidence="2">DUF3306 domain-containing protein</fullName>
    </submittedName>
</protein>
<reference evidence="2 3" key="1">
    <citation type="submission" date="2019-01" db="EMBL/GenBank/DDBJ databases">
        <authorList>
            <person name="Chen W.-M."/>
        </authorList>
    </citation>
    <scope>NUCLEOTIDE SEQUENCE [LARGE SCALE GENOMIC DNA]</scope>
    <source>
        <strain evidence="2 3">ICH-3</strain>
    </source>
</reference>
<sequence length="227" mass="23974">MNRPDDDGFLSRWSRRKAAVRTGAPAPEPPAAAPATPAVSRSTATPVTGHADALQPDGSATVSQGVPAAPPPEPPPQLEDTEALTPESDFARFAKPDVDPQVRNAALKKLFADPRFNVIDEMDIDIMDYNKLEPLPQSMLRRMAQAHVLGLFDDEEDEEKAKAASAGAADPATPSAAPAPSATADADIPSPDPRAPDEDPDLRLQPDDAAGPAGDRPRAGEDAERQR</sequence>
<dbReference type="RefSeq" id="WP_128195900.1">
    <property type="nucleotide sequence ID" value="NZ_SACT01000001.1"/>
</dbReference>
<feature type="region of interest" description="Disordered" evidence="1">
    <location>
        <begin position="154"/>
        <end position="227"/>
    </location>
</feature>
<dbReference type="InterPro" id="IPR021735">
    <property type="entry name" value="DUF3306"/>
</dbReference>
<organism evidence="2 3">
    <name type="scientific">Rubrivivax albus</name>
    <dbReference type="NCBI Taxonomy" id="2499835"/>
    <lineage>
        <taxon>Bacteria</taxon>
        <taxon>Pseudomonadati</taxon>
        <taxon>Pseudomonadota</taxon>
        <taxon>Betaproteobacteria</taxon>
        <taxon>Burkholderiales</taxon>
        <taxon>Sphaerotilaceae</taxon>
        <taxon>Rubrivivax</taxon>
    </lineage>
</organism>
<dbReference type="OrthoDB" id="8776025at2"/>
<gene>
    <name evidence="2" type="ORF">ENE75_04210</name>
</gene>
<accession>A0A437K179</accession>
<proteinExistence type="predicted"/>
<feature type="compositionally biased region" description="Low complexity" evidence="1">
    <location>
        <begin position="163"/>
        <end position="189"/>
    </location>
</feature>
<evidence type="ECO:0000313" key="3">
    <source>
        <dbReference type="Proteomes" id="UP000288178"/>
    </source>
</evidence>
<keyword evidence="3" id="KW-1185">Reference proteome</keyword>
<name>A0A437K179_9BURK</name>
<feature type="region of interest" description="Disordered" evidence="1">
    <location>
        <begin position="1"/>
        <end position="83"/>
    </location>
</feature>